<dbReference type="Proteomes" id="UP000681722">
    <property type="component" value="Unassembled WGS sequence"/>
</dbReference>
<keyword evidence="1" id="KW-0472">Membrane</keyword>
<organism evidence="2 4">
    <name type="scientific">Didymodactylos carnosus</name>
    <dbReference type="NCBI Taxonomy" id="1234261"/>
    <lineage>
        <taxon>Eukaryota</taxon>
        <taxon>Metazoa</taxon>
        <taxon>Spiralia</taxon>
        <taxon>Gnathifera</taxon>
        <taxon>Rotifera</taxon>
        <taxon>Eurotatoria</taxon>
        <taxon>Bdelloidea</taxon>
        <taxon>Philodinida</taxon>
        <taxon>Philodinidae</taxon>
        <taxon>Didymodactylos</taxon>
    </lineage>
</organism>
<dbReference type="EMBL" id="CAJOBC010002392">
    <property type="protein sequence ID" value="CAF3730826.1"/>
    <property type="molecule type" value="Genomic_DNA"/>
</dbReference>
<keyword evidence="4" id="KW-1185">Reference proteome</keyword>
<protein>
    <submittedName>
        <fullName evidence="2">Uncharacterized protein</fullName>
    </submittedName>
</protein>
<evidence type="ECO:0000313" key="4">
    <source>
        <dbReference type="Proteomes" id="UP000663829"/>
    </source>
</evidence>
<evidence type="ECO:0000313" key="3">
    <source>
        <dbReference type="EMBL" id="CAF3730826.1"/>
    </source>
</evidence>
<name>A0A814DPY7_9BILA</name>
<dbReference type="Proteomes" id="UP000663829">
    <property type="component" value="Unassembled WGS sequence"/>
</dbReference>
<reference evidence="2" key="1">
    <citation type="submission" date="2021-02" db="EMBL/GenBank/DDBJ databases">
        <authorList>
            <person name="Nowell W R."/>
        </authorList>
    </citation>
    <scope>NUCLEOTIDE SEQUENCE</scope>
</reference>
<comment type="caution">
    <text evidence="2">The sequence shown here is derived from an EMBL/GenBank/DDBJ whole genome shotgun (WGS) entry which is preliminary data.</text>
</comment>
<gene>
    <name evidence="2" type="ORF">GPM918_LOCUS11488</name>
    <name evidence="3" type="ORF">SRO942_LOCUS11489</name>
</gene>
<proteinExistence type="predicted"/>
<feature type="transmembrane region" description="Helical" evidence="1">
    <location>
        <begin position="12"/>
        <end position="39"/>
    </location>
</feature>
<sequence length="169" mass="17517">MTGTGSRASIIGPALAIGGLCLLGLIGLVIAAIIVLSIIPTYTQSNAVEGMGEEYRMDQLILRAFTDSSYAANKSIANSSDLSLACTKAMQSGGDASFYACVVATIRAANGTPLANDTMRRKRYTASLVLISDGVAYLQQISIASINQLIASQTRFSTTAAYSSSMSAG</sequence>
<keyword evidence="1" id="KW-0812">Transmembrane</keyword>
<evidence type="ECO:0000313" key="2">
    <source>
        <dbReference type="EMBL" id="CAF0955766.1"/>
    </source>
</evidence>
<keyword evidence="1" id="KW-1133">Transmembrane helix</keyword>
<evidence type="ECO:0000256" key="1">
    <source>
        <dbReference type="SAM" id="Phobius"/>
    </source>
</evidence>
<accession>A0A814DPY7</accession>
<dbReference type="AlphaFoldDB" id="A0A814DPY7"/>
<dbReference type="EMBL" id="CAJNOQ010002392">
    <property type="protein sequence ID" value="CAF0955766.1"/>
    <property type="molecule type" value="Genomic_DNA"/>
</dbReference>